<accession>A0ABW5K6B9</accession>
<evidence type="ECO:0000256" key="5">
    <source>
        <dbReference type="ARBA" id="ARBA00022801"/>
    </source>
</evidence>
<dbReference type="Gene3D" id="1.10.390.10">
    <property type="entry name" value="Neutral Protease Domain 2"/>
    <property type="match status" value="1"/>
</dbReference>
<evidence type="ECO:0000313" key="14">
    <source>
        <dbReference type="Proteomes" id="UP001597467"/>
    </source>
</evidence>
<evidence type="ECO:0000259" key="12">
    <source>
        <dbReference type="Pfam" id="PF18962"/>
    </source>
</evidence>
<keyword evidence="2" id="KW-0479">Metal-binding</keyword>
<dbReference type="InterPro" id="IPR001570">
    <property type="entry name" value="Peptidase_M4_C_domain"/>
</dbReference>
<evidence type="ECO:0000259" key="10">
    <source>
        <dbReference type="Pfam" id="PF02868"/>
    </source>
</evidence>
<sequence length="1191" mass="129728">MIKIKSGFNLTVDNLPEFIKNILLIDTDAYQLAISDKSKSKNGSEIITFSATYNGIPLAHAKYKAFIKEGSVKFISLEHYLLDASMNQSVSLTKDQARTYATQHIGADTYVWDFIEEQMTNTFNTDLLQQLEADYNAYFPVGDLVYIDDYNTPEADLKLAYKFNIYAYEPVYRANVFVDAQSGKVLLVDAIIKHADEINKKREEAKNSYTYAPPFFSQASGDTRYAGTRTFETTFDDQGDIDPLNDRFSLDGTINLAPYGITDDPLTTEVDESLVLNETRSYDGIGGAPISVSGIPSYSIYDGYSRPEELQVTAEIGDNNWSAAEHYRNDFSLSYPTHNETSNDDIALDAHWGAEIVVRYWADVHGRSSHDNKGTKILNYVHYGDAYDNAFWNGTAMTYGDGSYQGGTNPNGSFAPLTSLDVCGHEIGHGVCSATSDLVYASESGAMNEGFSDIWAAAVENYVLTQIDNTLPYDPWGVGEQIDERDGGAAPGATNSQALRWMDDPNAEGNPSCYGGADWTDTENCVASLANDQCGVHNNSGVLNKWFYLMVTGSGQPFSPGADKIAADPSKADRGAGHDYYVEPLGFDIAEQITFKAEVLLTPNATFEEMRNATILVAETDYSIYEVEQVTNAWYAVCVGEQYIAPDPNVLYYESSSVSLTTEKTATNGCNEFKTITVSVSAASVTETQTATFSFENSTATLGEDFDISPSSLTFPVSETINTQQVTVTIYNDGLIEGNETIEMHFSNGPNTEDLRSHTITILDDDYIPTVGSGTVELLNETFDTSETPANWFVNSEFDANTWLFNGSGIKSAGRAYVVPSLSSTTEPTYDGTANSSIHLISKVVDARGINNVTVSFDWEAGGENDQTTYFDWGEFMYSFDGATYESVEKFSTTGSPAGLGANASGTFNLAMPALDDKAFTLIWRWYNDALVQGAFSFSIDNVVVTGNATPVESNIADADSETVKAGNQIYFISDQDAEVIGIIENATEDLGCVTLSVQEIGSSTDFTNITGSHSGKVFNIEADGPNASTASYDVTLYFTNAELSSFSHASALQIIKVDSATIDDASDVANNYTISGGLLETNTTQEYSTYKGTFTGSGTFALYQSNSLSNSEFETSAFKVYPTILNSNEVIHIKNASNTIESISIYNINGALINTQTVQANNATVSTSKLSSGMYFLIINKTNVVKFIVK</sequence>
<dbReference type="Pfam" id="PF18962">
    <property type="entry name" value="Por_Secre_tail"/>
    <property type="match status" value="1"/>
</dbReference>
<feature type="domain" description="Peptidase M4 C-terminal" evidence="10">
    <location>
        <begin position="436"/>
        <end position="639"/>
    </location>
</feature>
<dbReference type="InterPro" id="IPR003644">
    <property type="entry name" value="Calx_beta"/>
</dbReference>
<proteinExistence type="predicted"/>
<keyword evidence="5" id="KW-0378">Hydrolase</keyword>
<evidence type="ECO:0000313" key="13">
    <source>
        <dbReference type="EMBL" id="MFD2543603.1"/>
    </source>
</evidence>
<evidence type="ECO:0000256" key="7">
    <source>
        <dbReference type="ARBA" id="ARBA00022837"/>
    </source>
</evidence>
<dbReference type="SUPFAM" id="SSF55486">
    <property type="entry name" value="Metalloproteases ('zincins'), catalytic domain"/>
    <property type="match status" value="1"/>
</dbReference>
<dbReference type="EMBL" id="JBHULM010000011">
    <property type="protein sequence ID" value="MFD2543603.1"/>
    <property type="molecule type" value="Genomic_DNA"/>
</dbReference>
<reference evidence="14" key="1">
    <citation type="journal article" date="2019" name="Int. J. Syst. Evol. Microbiol.">
        <title>The Global Catalogue of Microorganisms (GCM) 10K type strain sequencing project: providing services to taxonomists for standard genome sequencing and annotation.</title>
        <authorList>
            <consortium name="The Broad Institute Genomics Platform"/>
            <consortium name="The Broad Institute Genome Sequencing Center for Infectious Disease"/>
            <person name="Wu L."/>
            <person name="Ma J."/>
        </authorList>
    </citation>
    <scope>NUCLEOTIDE SEQUENCE [LARGE SCALE GENOMIC DNA]</scope>
    <source>
        <strain evidence="14">KCTC 42808</strain>
    </source>
</reference>
<dbReference type="Pfam" id="PF03160">
    <property type="entry name" value="Calx-beta"/>
    <property type="match status" value="1"/>
</dbReference>
<name>A0ABW5K6B9_9FLAO</name>
<dbReference type="PANTHER" id="PTHR33794">
    <property type="entry name" value="BACILLOLYSIN"/>
    <property type="match status" value="1"/>
</dbReference>
<dbReference type="CDD" id="cd09597">
    <property type="entry name" value="M4_TLP"/>
    <property type="match status" value="1"/>
</dbReference>
<dbReference type="Pfam" id="PF01447">
    <property type="entry name" value="Peptidase_M4"/>
    <property type="match status" value="1"/>
</dbReference>
<dbReference type="Proteomes" id="UP001597467">
    <property type="component" value="Unassembled WGS sequence"/>
</dbReference>
<keyword evidence="3" id="KW-0732">Signal</keyword>
<keyword evidence="14" id="KW-1185">Reference proteome</keyword>
<evidence type="ECO:0000256" key="6">
    <source>
        <dbReference type="ARBA" id="ARBA00022833"/>
    </source>
</evidence>
<evidence type="ECO:0000256" key="3">
    <source>
        <dbReference type="ARBA" id="ARBA00022729"/>
    </source>
</evidence>
<evidence type="ECO:0000256" key="2">
    <source>
        <dbReference type="ARBA" id="ARBA00022723"/>
    </source>
</evidence>
<dbReference type="RefSeq" id="WP_379905619.1">
    <property type="nucleotide sequence ID" value="NZ_JBHULM010000011.1"/>
</dbReference>
<feature type="domain" description="Peptidase M4" evidence="9">
    <location>
        <begin position="338"/>
        <end position="432"/>
    </location>
</feature>
<dbReference type="SUPFAM" id="SSF141072">
    <property type="entry name" value="CalX-like"/>
    <property type="match status" value="1"/>
</dbReference>
<feature type="domain" description="Secretion system C-terminal sorting" evidence="12">
    <location>
        <begin position="1129"/>
        <end position="1190"/>
    </location>
</feature>
<evidence type="ECO:0000259" key="9">
    <source>
        <dbReference type="Pfam" id="PF01447"/>
    </source>
</evidence>
<protein>
    <submittedName>
        <fullName evidence="13">M4 family metallopeptidase</fullName>
    </submittedName>
</protein>
<comment type="caution">
    <text evidence="13">The sequence shown here is derived from an EMBL/GenBank/DDBJ whole genome shotgun (WGS) entry which is preliminary data.</text>
</comment>
<dbReference type="InterPro" id="IPR027268">
    <property type="entry name" value="Peptidase_M4/M1_CTD_sf"/>
</dbReference>
<evidence type="ECO:0000256" key="4">
    <source>
        <dbReference type="ARBA" id="ARBA00022737"/>
    </source>
</evidence>
<dbReference type="PANTHER" id="PTHR33794:SF1">
    <property type="entry name" value="BACILLOLYSIN"/>
    <property type="match status" value="1"/>
</dbReference>
<keyword evidence="6" id="KW-0862">Zinc</keyword>
<dbReference type="Pfam" id="PF02868">
    <property type="entry name" value="Peptidase_M4_C"/>
    <property type="match status" value="1"/>
</dbReference>
<keyword evidence="1" id="KW-0645">Protease</keyword>
<evidence type="ECO:0000259" key="11">
    <source>
        <dbReference type="Pfam" id="PF03160"/>
    </source>
</evidence>
<evidence type="ECO:0000256" key="1">
    <source>
        <dbReference type="ARBA" id="ARBA00022670"/>
    </source>
</evidence>
<keyword evidence="8" id="KW-0482">Metalloprotease</keyword>
<keyword evidence="7" id="KW-0106">Calcium</keyword>
<dbReference type="InterPro" id="IPR013856">
    <property type="entry name" value="Peptidase_M4_domain"/>
</dbReference>
<dbReference type="Gene3D" id="2.60.40.2030">
    <property type="match status" value="1"/>
</dbReference>
<evidence type="ECO:0000256" key="8">
    <source>
        <dbReference type="ARBA" id="ARBA00023049"/>
    </source>
</evidence>
<feature type="domain" description="Calx-beta" evidence="11">
    <location>
        <begin position="658"/>
        <end position="766"/>
    </location>
</feature>
<dbReference type="Gene3D" id="3.10.170.10">
    <property type="match status" value="1"/>
</dbReference>
<dbReference type="NCBIfam" id="TIGR04183">
    <property type="entry name" value="Por_Secre_tail"/>
    <property type="match status" value="1"/>
</dbReference>
<dbReference type="InterPro" id="IPR026444">
    <property type="entry name" value="Secre_tail"/>
</dbReference>
<keyword evidence="4" id="KW-0677">Repeat</keyword>
<organism evidence="13 14">
    <name type="scientific">Lacinutrix gracilariae</name>
    <dbReference type="NCBI Taxonomy" id="1747198"/>
    <lineage>
        <taxon>Bacteria</taxon>
        <taxon>Pseudomonadati</taxon>
        <taxon>Bacteroidota</taxon>
        <taxon>Flavobacteriia</taxon>
        <taxon>Flavobacteriales</taxon>
        <taxon>Flavobacteriaceae</taxon>
        <taxon>Lacinutrix</taxon>
    </lineage>
</organism>
<dbReference type="InterPro" id="IPR038081">
    <property type="entry name" value="CalX-like_sf"/>
</dbReference>
<dbReference type="InterPro" id="IPR050728">
    <property type="entry name" value="Zinc_Metalloprotease_M4"/>
</dbReference>
<gene>
    <name evidence="13" type="ORF">ACFSSB_14820</name>
</gene>